<reference evidence="2" key="1">
    <citation type="journal article" date="2019" name="Int. J. Syst. Evol. Microbiol.">
        <title>The Global Catalogue of Microorganisms (GCM) 10K type strain sequencing project: providing services to taxonomists for standard genome sequencing and annotation.</title>
        <authorList>
            <consortium name="The Broad Institute Genomics Platform"/>
            <consortium name="The Broad Institute Genome Sequencing Center for Infectious Disease"/>
            <person name="Wu L."/>
            <person name="Ma J."/>
        </authorList>
    </citation>
    <scope>NUCLEOTIDE SEQUENCE [LARGE SCALE GENOMIC DNA]</scope>
    <source>
        <strain evidence="2">JCM 17695</strain>
    </source>
</reference>
<dbReference type="EMBL" id="JBHTEY010000004">
    <property type="protein sequence ID" value="MFC7614058.1"/>
    <property type="molecule type" value="Genomic_DNA"/>
</dbReference>
<dbReference type="Proteomes" id="UP001596512">
    <property type="component" value="Unassembled WGS sequence"/>
</dbReference>
<accession>A0ABW2TNE9</accession>
<organism evidence="1 2">
    <name type="scientific">Actinokineospora soli</name>
    <dbReference type="NCBI Taxonomy" id="1048753"/>
    <lineage>
        <taxon>Bacteria</taxon>
        <taxon>Bacillati</taxon>
        <taxon>Actinomycetota</taxon>
        <taxon>Actinomycetes</taxon>
        <taxon>Pseudonocardiales</taxon>
        <taxon>Pseudonocardiaceae</taxon>
        <taxon>Actinokineospora</taxon>
    </lineage>
</organism>
<name>A0ABW2TNE9_9PSEU</name>
<proteinExistence type="predicted"/>
<protein>
    <submittedName>
        <fullName evidence="1">Uncharacterized protein</fullName>
    </submittedName>
</protein>
<gene>
    <name evidence="1" type="ORF">ACFQV2_11385</name>
</gene>
<comment type="caution">
    <text evidence="1">The sequence shown here is derived from an EMBL/GenBank/DDBJ whole genome shotgun (WGS) entry which is preliminary data.</text>
</comment>
<evidence type="ECO:0000313" key="1">
    <source>
        <dbReference type="EMBL" id="MFC7614058.1"/>
    </source>
</evidence>
<sequence>MAQLLDYSAHAPLPVTRLSGLFPESPKPEGLEFLARLGIDCIFPNGDGFTRIEAPCARRAHQLPVWRGE</sequence>
<keyword evidence="2" id="KW-1185">Reference proteome</keyword>
<evidence type="ECO:0000313" key="2">
    <source>
        <dbReference type="Proteomes" id="UP001596512"/>
    </source>
</evidence>